<accession>A0AAW1NKR8</accession>
<keyword evidence="3" id="KW-0677">Repeat</keyword>
<feature type="domain" description="IFT140 first beta-propeller" evidence="7">
    <location>
        <begin position="3"/>
        <end position="419"/>
    </location>
</feature>
<evidence type="ECO:0000256" key="4">
    <source>
        <dbReference type="ARBA" id="ARBA00022803"/>
    </source>
</evidence>
<evidence type="ECO:0000313" key="12">
    <source>
        <dbReference type="Proteomes" id="UP001458880"/>
    </source>
</evidence>
<dbReference type="FunFam" id="1.25.40.470:FF:000018">
    <property type="entry name" value="Reduced mechanoreceptor potential A"/>
    <property type="match status" value="1"/>
</dbReference>
<evidence type="ECO:0000259" key="10">
    <source>
        <dbReference type="Pfam" id="PF24762"/>
    </source>
</evidence>
<dbReference type="InterPro" id="IPR011990">
    <property type="entry name" value="TPR-like_helical_dom_sf"/>
</dbReference>
<dbReference type="SUPFAM" id="SSF48452">
    <property type="entry name" value="TPR-like"/>
    <property type="match status" value="1"/>
</dbReference>
<dbReference type="InterPro" id="IPR056155">
    <property type="entry name" value="Beta-prop_IFT140_2nd"/>
</dbReference>
<protein>
    <recommendedName>
        <fullName evidence="13">Intraflagellar transport protein 140 homolog</fullName>
    </recommendedName>
</protein>
<evidence type="ECO:0000313" key="11">
    <source>
        <dbReference type="EMBL" id="KAK9759254.1"/>
    </source>
</evidence>
<feature type="domain" description="IF140/IFT172/WDR19 TPR" evidence="10">
    <location>
        <begin position="804"/>
        <end position="1296"/>
    </location>
</feature>
<evidence type="ECO:0000256" key="1">
    <source>
        <dbReference type="ARBA" id="ARBA00004138"/>
    </source>
</evidence>
<comment type="subcellular location">
    <subcellularLocation>
        <location evidence="1">Cell projection</location>
        <location evidence="1">Cilium</location>
    </subcellularLocation>
</comment>
<evidence type="ECO:0000259" key="9">
    <source>
        <dbReference type="Pfam" id="PF24760"/>
    </source>
</evidence>
<evidence type="ECO:0000256" key="6">
    <source>
        <dbReference type="ARBA" id="ARBA00023273"/>
    </source>
</evidence>
<dbReference type="GO" id="GO:0030991">
    <property type="term" value="C:intraciliary transport particle A"/>
    <property type="evidence" value="ECO:0007669"/>
    <property type="project" value="TreeGrafter"/>
</dbReference>
<dbReference type="FunFam" id="1.25.40.470:FF:000015">
    <property type="entry name" value="Intraflagellar transport particle protein 140"/>
    <property type="match status" value="1"/>
</dbReference>
<keyword evidence="5" id="KW-0969">Cilium</keyword>
<feature type="domain" description="IF140 C-terminal TPR" evidence="9">
    <location>
        <begin position="1304"/>
        <end position="1431"/>
    </location>
</feature>
<reference evidence="11 12" key="1">
    <citation type="journal article" date="2024" name="BMC Genomics">
        <title>De novo assembly and annotation of Popillia japonica's genome with initial clues to its potential as an invasive pest.</title>
        <authorList>
            <person name="Cucini C."/>
            <person name="Boschi S."/>
            <person name="Funari R."/>
            <person name="Cardaioli E."/>
            <person name="Iannotti N."/>
            <person name="Marturano G."/>
            <person name="Paoli F."/>
            <person name="Bruttini M."/>
            <person name="Carapelli A."/>
            <person name="Frati F."/>
            <person name="Nardi F."/>
        </authorList>
    </citation>
    <scope>NUCLEOTIDE SEQUENCE [LARGE SCALE GENOMIC DNA]</scope>
    <source>
        <strain evidence="11">DMR45628</strain>
    </source>
</reference>
<dbReference type="Gene3D" id="2.130.10.10">
    <property type="entry name" value="YVTN repeat-like/Quinoprotein amine dehydrogenase"/>
    <property type="match status" value="2"/>
</dbReference>
<dbReference type="InterPro" id="IPR056168">
    <property type="entry name" value="TPR_IF140/IFT172/WDR19"/>
</dbReference>
<dbReference type="Pfam" id="PF23385">
    <property type="entry name" value="Beta-prop_IFT140_2nd"/>
    <property type="match status" value="1"/>
</dbReference>
<evidence type="ECO:0000256" key="2">
    <source>
        <dbReference type="ARBA" id="ARBA00022574"/>
    </source>
</evidence>
<evidence type="ECO:0000256" key="3">
    <source>
        <dbReference type="ARBA" id="ARBA00022737"/>
    </source>
</evidence>
<sequence length="1516" mass="172001">MTLYFENPVHFTENGTISTNAIWHPNAPLLAVASYSQDKGGFVTIFDELGEPISGITFPNHPLSQVTALAWHPERKILCVGWENGELQTWNENNKEFMYINGPHKAPVMLLEFSEKGSRLISCDSSGSLVGWKVESKDQIITAFHHDLKECITHLTFRLTVKNLNFDIEGLAKAAVNGDEQALDIFTRKFRVQEGNDNLCFYVGTQEGTIYYINQSGACVEVLNTEGIPLSYIVYHSTRDILVIMMEGLTVATFTVDSQGQLTEMAKVKLSGRMPSMRSSNGQGLLWAGTNCLAILTGDLTVRIWDIDTNDNYVLPITMKNYINDNKDKNRQINEMFTCLSFSQTSQTLCAGTNIGRLYFWLKKLTKSIYIENPEEAWELSNINVVSGTIKQLMWGSVNLRLPLLSVNCVTKVYIMKEQSLCTCYSEKIWAMQRSANEVLIQTPETDQFLSLDMQVSDMAINDNYIVFTNGRSIAAYEIIWNLTSDKNFEPNANRIKSSEKQQKISINIVGTFSKDNEGIILYERNILTLFPGGVTIHSLNGNMIASIPMLQAEGEPIGMDLCGTYLTIFTIDGFLKVYDLSDRDPKLITNSYNLYDICSDFGEIIQAKSNNNGTKVGLTIAGANLIPDGKLYIWDIEKDTLLSYDFKKKRKSFDYEDDTLEISDNTGDENKSIYDKVCTNRIPLSIHWDIYDSRLLVCNARKMKIASKSKSLVNLYGASSVDLENEDHVIATMFISPECGIRIHDIKAIASDARLLALCTPHIVILKKLDIVREIMNDFIGLENCNKTTKEAVLEFSYNLSLGNMDTAFKAIKLVQSTGVWNSLARMCVKTKKLDVAGVCLGHMGNARAARALRQAIADPNLPQEAKLAVLAIELNMLDDAEQLYIQCERYDLLNKLYQTRNKMDKAIAIAETKDRIHLRNTEYHYARQLEQDSNYKEAIIHYEKANTYRYDVPRMLLDQPDQLQLYMSKTNDPFSREMLKWWGQNLESQGDLNAALKAYMQAGDVFSQVRVLCFMNEDTRAADLARKCNDKAAFYHMARHYETIGNFEDAVSFFTKANAYSNAVRICKENNMLEELWNIGTVAGNRDKLECARHLEQSEELEKAVILYHRAGMLHKALDLAFKTHQFETLQQIATELDSDSDPALVAKCAEYFITNSQFDKAVDLLAIGKKYREAIDVCLKFCLKYNVQLNEDLVEKLTPEKDEVDEETRSLVLDKLGETLSSQGNYHLATKKFTQAGDKVKAMKALLKSGDTDKIIFFTGISRQREIYIMAANYLQSLDWQNQPDILRHIITFYSKGKALDLLANFYVACAQVEIDEFQNYDKAFGALTEASRCLAKVTAPKDPNQHHRATEIVQQRLTTVKRFIDIKRLFERDDVQSGMTQCRQLLMTGGKDLEAAVRRGDIYALMIQTCIKNELFPVARQLFNELKQILDPSTNAITYYLSKDVIESLATGLGLTVNELLPVKFVENETEKEEDCFLITARLRLLKISRLRKSNSTLLPRLVSFEQRYLII</sequence>
<dbReference type="Proteomes" id="UP001458880">
    <property type="component" value="Unassembled WGS sequence"/>
</dbReference>
<dbReference type="PANTHER" id="PTHR15722">
    <property type="entry name" value="IFT140/172-RELATED"/>
    <property type="match status" value="1"/>
</dbReference>
<keyword evidence="4" id="KW-0802">TPR repeat</keyword>
<dbReference type="Pfam" id="PF23383">
    <property type="entry name" value="Beta-prop_IFT140_1st"/>
    <property type="match status" value="1"/>
</dbReference>
<dbReference type="Pfam" id="PF24760">
    <property type="entry name" value="TPR_IF140_C"/>
    <property type="match status" value="1"/>
</dbReference>
<name>A0AAW1NKR8_POPJA</name>
<dbReference type="InterPro" id="IPR001680">
    <property type="entry name" value="WD40_rpt"/>
</dbReference>
<dbReference type="PANTHER" id="PTHR15722:SF7">
    <property type="entry name" value="INTRAFLAGELLAR TRANSPORT PROTEIN 140 HOMOLOG"/>
    <property type="match status" value="1"/>
</dbReference>
<keyword evidence="12" id="KW-1185">Reference proteome</keyword>
<evidence type="ECO:0000259" key="7">
    <source>
        <dbReference type="Pfam" id="PF23383"/>
    </source>
</evidence>
<dbReference type="InterPro" id="IPR056154">
    <property type="entry name" value="Beta-prop_IFT140_1st"/>
</dbReference>
<dbReference type="GO" id="GO:0035721">
    <property type="term" value="P:intraciliary retrograde transport"/>
    <property type="evidence" value="ECO:0007669"/>
    <property type="project" value="TreeGrafter"/>
</dbReference>
<dbReference type="SUPFAM" id="SSF50978">
    <property type="entry name" value="WD40 repeat-like"/>
    <property type="match status" value="1"/>
</dbReference>
<keyword evidence="2" id="KW-0853">WD repeat</keyword>
<evidence type="ECO:0000259" key="8">
    <source>
        <dbReference type="Pfam" id="PF23385"/>
    </source>
</evidence>
<feature type="domain" description="IFT140 second beta-propeller" evidence="8">
    <location>
        <begin position="428"/>
        <end position="769"/>
    </location>
</feature>
<dbReference type="EMBL" id="JASPKY010000001">
    <property type="protein sequence ID" value="KAK9759254.1"/>
    <property type="molecule type" value="Genomic_DNA"/>
</dbReference>
<keyword evidence="6" id="KW-0966">Cell projection</keyword>
<comment type="caution">
    <text evidence="11">The sequence shown here is derived from an EMBL/GenBank/DDBJ whole genome shotgun (WGS) entry which is preliminary data.</text>
</comment>
<evidence type="ECO:0008006" key="13">
    <source>
        <dbReference type="Google" id="ProtNLM"/>
    </source>
</evidence>
<dbReference type="Pfam" id="PF24762">
    <property type="entry name" value="TPR_IF140-IFT172"/>
    <property type="match status" value="1"/>
</dbReference>
<dbReference type="Gene3D" id="1.25.40.470">
    <property type="match status" value="2"/>
</dbReference>
<dbReference type="InterPro" id="IPR015943">
    <property type="entry name" value="WD40/YVTN_repeat-like_dom_sf"/>
</dbReference>
<dbReference type="SMART" id="SM00320">
    <property type="entry name" value="WD40"/>
    <property type="match status" value="4"/>
</dbReference>
<dbReference type="InterPro" id="IPR036322">
    <property type="entry name" value="WD40_repeat_dom_sf"/>
</dbReference>
<gene>
    <name evidence="11" type="ORF">QE152_g79</name>
</gene>
<dbReference type="GO" id="GO:0005930">
    <property type="term" value="C:axoneme"/>
    <property type="evidence" value="ECO:0007669"/>
    <property type="project" value="TreeGrafter"/>
</dbReference>
<dbReference type="GO" id="GO:0036064">
    <property type="term" value="C:ciliary basal body"/>
    <property type="evidence" value="ECO:0007669"/>
    <property type="project" value="TreeGrafter"/>
</dbReference>
<dbReference type="SUPFAM" id="SSF101908">
    <property type="entry name" value="Putative isomerase YbhE"/>
    <property type="match status" value="1"/>
</dbReference>
<proteinExistence type="predicted"/>
<dbReference type="InterPro" id="IPR056156">
    <property type="entry name" value="TPR_IF140_C"/>
</dbReference>
<evidence type="ECO:0000256" key="5">
    <source>
        <dbReference type="ARBA" id="ARBA00023069"/>
    </source>
</evidence>
<organism evidence="11 12">
    <name type="scientific">Popillia japonica</name>
    <name type="common">Japanese beetle</name>
    <dbReference type="NCBI Taxonomy" id="7064"/>
    <lineage>
        <taxon>Eukaryota</taxon>
        <taxon>Metazoa</taxon>
        <taxon>Ecdysozoa</taxon>
        <taxon>Arthropoda</taxon>
        <taxon>Hexapoda</taxon>
        <taxon>Insecta</taxon>
        <taxon>Pterygota</taxon>
        <taxon>Neoptera</taxon>
        <taxon>Endopterygota</taxon>
        <taxon>Coleoptera</taxon>
        <taxon>Polyphaga</taxon>
        <taxon>Scarabaeiformia</taxon>
        <taxon>Scarabaeidae</taxon>
        <taxon>Rutelinae</taxon>
        <taxon>Popillia</taxon>
    </lineage>
</organism>